<evidence type="ECO:0000313" key="9">
    <source>
        <dbReference type="EMBL" id="XBS70249.1"/>
    </source>
</evidence>
<dbReference type="InterPro" id="IPR002712">
    <property type="entry name" value="CcdB"/>
</dbReference>
<evidence type="ECO:0000256" key="7">
    <source>
        <dbReference type="ARBA" id="ARBA00029628"/>
    </source>
</evidence>
<name>A0AAU7QB38_9GAMM</name>
<keyword evidence="6" id="KW-0804">Transcription</keyword>
<gene>
    <name evidence="9" type="ORF">ABK905_02950</name>
</gene>
<dbReference type="AlphaFoldDB" id="A0AAU7QB38"/>
<evidence type="ECO:0000256" key="6">
    <source>
        <dbReference type="ARBA" id="ARBA00023163"/>
    </source>
</evidence>
<dbReference type="EMBL" id="CP157947">
    <property type="protein sequence ID" value="XBS70249.1"/>
    <property type="molecule type" value="Genomic_DNA"/>
</dbReference>
<evidence type="ECO:0000256" key="8">
    <source>
        <dbReference type="ARBA" id="ARBA00033135"/>
    </source>
</evidence>
<dbReference type="SUPFAM" id="SSF50118">
    <property type="entry name" value="Cell growth inhibitor/plasmid maintenance toxic component"/>
    <property type="match status" value="1"/>
</dbReference>
<keyword evidence="4" id="KW-1277">Toxin-antitoxin system</keyword>
<evidence type="ECO:0000256" key="5">
    <source>
        <dbReference type="ARBA" id="ARBA00023015"/>
    </source>
</evidence>
<evidence type="ECO:0000256" key="4">
    <source>
        <dbReference type="ARBA" id="ARBA00022649"/>
    </source>
</evidence>
<organism evidence="9">
    <name type="scientific">Acerihabitans sp. KWT182</name>
    <dbReference type="NCBI Taxonomy" id="3157919"/>
    <lineage>
        <taxon>Bacteria</taxon>
        <taxon>Pseudomonadati</taxon>
        <taxon>Pseudomonadota</taxon>
        <taxon>Gammaproteobacteria</taxon>
        <taxon>Enterobacterales</taxon>
        <taxon>Pectobacteriaceae</taxon>
        <taxon>Acerihabitans</taxon>
    </lineage>
</organism>
<evidence type="ECO:0000256" key="3">
    <source>
        <dbReference type="ARBA" id="ARBA00022491"/>
    </source>
</evidence>
<protein>
    <recommendedName>
        <fullName evidence="2">Toxin CcdB</fullName>
    </recommendedName>
    <alternativeName>
        <fullName evidence="8">Cytotoxic protein CcdB</fullName>
    </alternativeName>
    <alternativeName>
        <fullName evidence="7">Protein LetD</fullName>
    </alternativeName>
</protein>
<dbReference type="Gene3D" id="2.30.30.110">
    <property type="match status" value="1"/>
</dbReference>
<dbReference type="GO" id="GO:0008657">
    <property type="term" value="F:DNA topoisomerase type II (double strand cut, ATP-hydrolyzing) inhibitor activity"/>
    <property type="evidence" value="ECO:0007669"/>
    <property type="project" value="InterPro"/>
</dbReference>
<comment type="similarity">
    <text evidence="1">Belongs to the CcdB toxin family.</text>
</comment>
<evidence type="ECO:0000256" key="2">
    <source>
        <dbReference type="ARBA" id="ARBA00015075"/>
    </source>
</evidence>
<sequence length="85" mass="9389">MLGGQSDIIDELHTRVVIPLYPASRLSTSPVKRLTPVISVEGYDYLLMTHEMASVRLSQMGDAVMDARSSRQSIKSALDFIFDGC</sequence>
<dbReference type="InterPro" id="IPR011067">
    <property type="entry name" value="Plasmid_toxin/cell-grow_inhib"/>
</dbReference>
<proteinExistence type="inferred from homology"/>
<dbReference type="GO" id="GO:0006276">
    <property type="term" value="P:plasmid maintenance"/>
    <property type="evidence" value="ECO:0007669"/>
    <property type="project" value="InterPro"/>
</dbReference>
<reference evidence="9" key="1">
    <citation type="submission" date="2024-06" db="EMBL/GenBank/DDBJ databases">
        <authorList>
            <person name="Coelho C."/>
            <person name="Bento M."/>
            <person name="Garcia E."/>
            <person name="Camelo A."/>
            <person name="Brandao I."/>
            <person name="Espirito Santo C."/>
            <person name="Trovao J."/>
            <person name="Verissimo A."/>
            <person name="Costa J."/>
            <person name="Tiago I."/>
        </authorList>
    </citation>
    <scope>NUCLEOTIDE SEQUENCE</scope>
    <source>
        <strain evidence="9">KWT182</strain>
    </source>
</reference>
<dbReference type="Pfam" id="PF01845">
    <property type="entry name" value="CcdB"/>
    <property type="match status" value="1"/>
</dbReference>
<evidence type="ECO:0000256" key="1">
    <source>
        <dbReference type="ARBA" id="ARBA00005230"/>
    </source>
</evidence>
<keyword evidence="5" id="KW-0805">Transcription regulation</keyword>
<accession>A0AAU7QB38</accession>
<keyword evidence="3" id="KW-0678">Repressor</keyword>